<comment type="caution">
    <text evidence="1">The sequence shown here is derived from an EMBL/GenBank/DDBJ whole genome shotgun (WGS) entry which is preliminary data.</text>
</comment>
<evidence type="ECO:0000313" key="2">
    <source>
        <dbReference type="Proteomes" id="UP000324222"/>
    </source>
</evidence>
<name>A0A5B7HYS0_PORTR</name>
<gene>
    <name evidence="1" type="ORF">E2C01_067929</name>
</gene>
<organism evidence="1 2">
    <name type="scientific">Portunus trituberculatus</name>
    <name type="common">Swimming crab</name>
    <name type="synonym">Neptunus trituberculatus</name>
    <dbReference type="NCBI Taxonomy" id="210409"/>
    <lineage>
        <taxon>Eukaryota</taxon>
        <taxon>Metazoa</taxon>
        <taxon>Ecdysozoa</taxon>
        <taxon>Arthropoda</taxon>
        <taxon>Crustacea</taxon>
        <taxon>Multicrustacea</taxon>
        <taxon>Malacostraca</taxon>
        <taxon>Eumalacostraca</taxon>
        <taxon>Eucarida</taxon>
        <taxon>Decapoda</taxon>
        <taxon>Pleocyemata</taxon>
        <taxon>Brachyura</taxon>
        <taxon>Eubrachyura</taxon>
        <taxon>Portunoidea</taxon>
        <taxon>Portunidae</taxon>
        <taxon>Portuninae</taxon>
        <taxon>Portunus</taxon>
    </lineage>
</organism>
<evidence type="ECO:0000313" key="1">
    <source>
        <dbReference type="EMBL" id="MPC73594.1"/>
    </source>
</evidence>
<keyword evidence="2" id="KW-1185">Reference proteome</keyword>
<sequence length="103" mass="11963">MDEEKTKRRKRRRRRLIPPLHLTVSKVFSLFWPATKCTWTAISRANQTLGKCTNGLIASLLQLVRRRVPVVWQLGFVEVALLTSGQQTKTHGRPLQRQKMIKT</sequence>
<proteinExistence type="predicted"/>
<dbReference type="AlphaFoldDB" id="A0A5B7HYS0"/>
<dbReference type="EMBL" id="VSRR010037115">
    <property type="protein sequence ID" value="MPC73594.1"/>
    <property type="molecule type" value="Genomic_DNA"/>
</dbReference>
<protein>
    <submittedName>
        <fullName evidence="1">Uncharacterized protein</fullName>
    </submittedName>
</protein>
<reference evidence="1 2" key="1">
    <citation type="submission" date="2019-05" db="EMBL/GenBank/DDBJ databases">
        <title>Another draft genome of Portunus trituberculatus and its Hox gene families provides insights of decapod evolution.</title>
        <authorList>
            <person name="Jeong J.-H."/>
            <person name="Song I."/>
            <person name="Kim S."/>
            <person name="Choi T."/>
            <person name="Kim D."/>
            <person name="Ryu S."/>
            <person name="Kim W."/>
        </authorList>
    </citation>
    <scope>NUCLEOTIDE SEQUENCE [LARGE SCALE GENOMIC DNA]</scope>
    <source>
        <tissue evidence="1">Muscle</tissue>
    </source>
</reference>
<dbReference type="Proteomes" id="UP000324222">
    <property type="component" value="Unassembled WGS sequence"/>
</dbReference>
<accession>A0A5B7HYS0</accession>